<evidence type="ECO:0000259" key="1">
    <source>
        <dbReference type="Pfam" id="PF13503"/>
    </source>
</evidence>
<dbReference type="Proteomes" id="UP000052022">
    <property type="component" value="Unassembled WGS sequence"/>
</dbReference>
<organism evidence="2 3">
    <name type="scientific">Tritonibacter multivorans</name>
    <dbReference type="NCBI Taxonomy" id="928856"/>
    <lineage>
        <taxon>Bacteria</taxon>
        <taxon>Pseudomonadati</taxon>
        <taxon>Pseudomonadota</taxon>
        <taxon>Alphaproteobacteria</taxon>
        <taxon>Rhodobacterales</taxon>
        <taxon>Paracoccaceae</taxon>
        <taxon>Tritonibacter</taxon>
    </lineage>
</organism>
<keyword evidence="3" id="KW-1185">Reference proteome</keyword>
<evidence type="ECO:0000313" key="2">
    <source>
        <dbReference type="EMBL" id="CUH78178.1"/>
    </source>
</evidence>
<dbReference type="RefSeq" id="WP_058289841.1">
    <property type="nucleotide sequence ID" value="NZ_CYSD01000027.1"/>
</dbReference>
<dbReference type="EMBL" id="CYSD01000027">
    <property type="protein sequence ID" value="CUH78178.1"/>
    <property type="molecule type" value="Genomic_DNA"/>
</dbReference>
<dbReference type="STRING" id="928856.SAMN04488049_1287"/>
<gene>
    <name evidence="2" type="ORF">TRM7557_01757</name>
</gene>
<protein>
    <recommendedName>
        <fullName evidence="1">DUF4123 domain-containing protein</fullName>
    </recommendedName>
</protein>
<accession>A0A0P1GSK4</accession>
<sequence>MNRYDDWMIDRPTDGLPDASADTKTHPLVLNAVENLSLLDMQQGVYPKQSVPKCLEDLLFAAPRSAARAEADRGLRTYALLDAAKMPYILTSQLAASGLRYQSLFQGPTSEDLKERAPHLVELEKDNALTQKLFTGTKGVNGLWAKELGLFLRSEVGFDTLRKHFRKFTRFRDADGKWMLLHFWDPSFAEAGARHMVQLLRTYFSSPSVSRRNGATLARS</sequence>
<reference evidence="2 3" key="1">
    <citation type="submission" date="2015-09" db="EMBL/GenBank/DDBJ databases">
        <authorList>
            <consortium name="Swine Surveillance"/>
        </authorList>
    </citation>
    <scope>NUCLEOTIDE SEQUENCE [LARGE SCALE GENOMIC DNA]</scope>
    <source>
        <strain evidence="2 3">CECT 7557</strain>
    </source>
</reference>
<dbReference type="OrthoDB" id="6431152at2"/>
<feature type="domain" description="DUF4123" evidence="1">
    <location>
        <begin position="78"/>
        <end position="194"/>
    </location>
</feature>
<name>A0A0P1GSK4_9RHOB</name>
<evidence type="ECO:0000313" key="3">
    <source>
        <dbReference type="Proteomes" id="UP000052022"/>
    </source>
</evidence>
<proteinExistence type="predicted"/>
<dbReference type="Pfam" id="PF13503">
    <property type="entry name" value="DUF4123"/>
    <property type="match status" value="1"/>
</dbReference>
<dbReference type="AlphaFoldDB" id="A0A0P1GSK4"/>
<dbReference type="InterPro" id="IPR025391">
    <property type="entry name" value="DUF4123"/>
</dbReference>